<name>A0A5R9BLF4_9MICC</name>
<evidence type="ECO:0000313" key="1">
    <source>
        <dbReference type="EMBL" id="TLQ01457.1"/>
    </source>
</evidence>
<reference evidence="1 2" key="1">
    <citation type="submission" date="2019-05" db="EMBL/GenBank/DDBJ databases">
        <title>Nesterenkonia sp. GY074 isolated from the Southern Atlantic Ocean.</title>
        <authorList>
            <person name="Zhang G."/>
        </authorList>
    </citation>
    <scope>NUCLEOTIDE SEQUENCE [LARGE SCALE GENOMIC DNA]</scope>
    <source>
        <strain evidence="1 2">GY074</strain>
    </source>
</reference>
<evidence type="ECO:0000313" key="2">
    <source>
        <dbReference type="Proteomes" id="UP000310458"/>
    </source>
</evidence>
<dbReference type="RefSeq" id="WP_138251536.1">
    <property type="nucleotide sequence ID" value="NZ_VAVZ01000001.1"/>
</dbReference>
<keyword evidence="1" id="KW-0808">Transferase</keyword>
<dbReference type="GO" id="GO:0016740">
    <property type="term" value="F:transferase activity"/>
    <property type="evidence" value="ECO:0007669"/>
    <property type="project" value="UniProtKB-KW"/>
</dbReference>
<keyword evidence="2" id="KW-1185">Reference proteome</keyword>
<sequence length="400" mass="43969">MNRTTDLRRTLGRLRRRITGAESEALHTQVAELAGEVSTMAAQMQQAGREPVRRVDVAILSDFRLRGGTTASIAEEVRAQSAAGLSTALIHAQSVVTTTVTGFSRHIQSVMGLPGVHIVSPRAELDAALLVIRHPTVIGTSAARFGKISVDQVVIVANHPAIDAEGTWHYSVQDVEKKAFETFKVQAQWAPISPVVRSSLLAQRVPGLNIADQDWANIFGQEVVITPRAGFVTDRPVIGRHSRPEKEKWPATAKDILAAYPDSTHYRVEVLGGAAVPEEILGEVPKTWQVQPFGAEAPAEFLQRIDFWVYMHHPGWSEAFGRAIMEALAAGCLVMLPHYLREIFGDAAVYAEPGEVKGLIDQYWMDHEAFLAQSQRGQQFAVDHGPGRHVERLRWLGVTP</sequence>
<protein>
    <submittedName>
        <fullName evidence="1">Glycosyltransferase</fullName>
    </submittedName>
</protein>
<comment type="caution">
    <text evidence="1">The sequence shown here is derived from an EMBL/GenBank/DDBJ whole genome shotgun (WGS) entry which is preliminary data.</text>
</comment>
<proteinExistence type="predicted"/>
<dbReference type="Proteomes" id="UP000310458">
    <property type="component" value="Unassembled WGS sequence"/>
</dbReference>
<organism evidence="1 2">
    <name type="scientific">Nesterenkonia salmonea</name>
    <dbReference type="NCBI Taxonomy" id="1804987"/>
    <lineage>
        <taxon>Bacteria</taxon>
        <taxon>Bacillati</taxon>
        <taxon>Actinomycetota</taxon>
        <taxon>Actinomycetes</taxon>
        <taxon>Micrococcales</taxon>
        <taxon>Micrococcaceae</taxon>
        <taxon>Nesterenkonia</taxon>
    </lineage>
</organism>
<dbReference type="EMBL" id="VAVZ01000001">
    <property type="protein sequence ID" value="TLQ01457.1"/>
    <property type="molecule type" value="Genomic_DNA"/>
</dbReference>
<dbReference type="AlphaFoldDB" id="A0A5R9BLF4"/>
<accession>A0A5R9BLF4</accession>
<gene>
    <name evidence="1" type="ORF">FEF26_00290</name>
</gene>
<dbReference type="SUPFAM" id="SSF53756">
    <property type="entry name" value="UDP-Glycosyltransferase/glycogen phosphorylase"/>
    <property type="match status" value="1"/>
</dbReference>
<dbReference type="OrthoDB" id="8549922at2"/>
<dbReference type="Gene3D" id="3.40.50.2000">
    <property type="entry name" value="Glycogen Phosphorylase B"/>
    <property type="match status" value="1"/>
</dbReference>